<dbReference type="RefSeq" id="WP_306846629.1">
    <property type="nucleotide sequence ID" value="NZ_JAUSRL010000011.1"/>
</dbReference>
<proteinExistence type="predicted"/>
<organism evidence="1 2">
    <name type="scientific">Chryseobacterium lathyri</name>
    <dbReference type="NCBI Taxonomy" id="395933"/>
    <lineage>
        <taxon>Bacteria</taxon>
        <taxon>Pseudomonadati</taxon>
        <taxon>Bacteroidota</taxon>
        <taxon>Flavobacteriia</taxon>
        <taxon>Flavobacteriales</taxon>
        <taxon>Weeksellaceae</taxon>
        <taxon>Chryseobacterium group</taxon>
        <taxon>Chryseobacterium</taxon>
    </lineage>
</organism>
<evidence type="ECO:0008006" key="3">
    <source>
        <dbReference type="Google" id="ProtNLM"/>
    </source>
</evidence>
<dbReference type="Proteomes" id="UP001235513">
    <property type="component" value="Unassembled WGS sequence"/>
</dbReference>
<accession>A0ABT9SSK1</accession>
<gene>
    <name evidence="1" type="ORF">J2T04_004161</name>
</gene>
<reference evidence="1 2" key="1">
    <citation type="submission" date="2023-07" db="EMBL/GenBank/DDBJ databases">
        <title>Sorghum-associated microbial communities from plants grown in Nebraska, USA.</title>
        <authorList>
            <person name="Schachtman D."/>
        </authorList>
    </citation>
    <scope>NUCLEOTIDE SEQUENCE [LARGE SCALE GENOMIC DNA]</scope>
    <source>
        <strain evidence="1 2">CC351</strain>
    </source>
</reference>
<evidence type="ECO:0000313" key="1">
    <source>
        <dbReference type="EMBL" id="MDP9962233.1"/>
    </source>
</evidence>
<sequence length="119" mass="14081">MNFTKAYILLPILVIFTACKSKISVPSKYEDSNFNPHRPGILLYLEKNNHFVMKIYPNYEKEMGKWDTKNDSLFLNSEYKSSLESEKDSAVYSKKRILLIKGKKLIYPENQNFHLKRKK</sequence>
<protein>
    <recommendedName>
        <fullName evidence="3">Lipoprotein</fullName>
    </recommendedName>
</protein>
<keyword evidence="2" id="KW-1185">Reference proteome</keyword>
<evidence type="ECO:0000313" key="2">
    <source>
        <dbReference type="Proteomes" id="UP001235513"/>
    </source>
</evidence>
<comment type="caution">
    <text evidence="1">The sequence shown here is derived from an EMBL/GenBank/DDBJ whole genome shotgun (WGS) entry which is preliminary data.</text>
</comment>
<dbReference type="PROSITE" id="PS51257">
    <property type="entry name" value="PROKAR_LIPOPROTEIN"/>
    <property type="match status" value="1"/>
</dbReference>
<name>A0ABT9SSK1_9FLAO</name>
<dbReference type="EMBL" id="JAUSRL010000011">
    <property type="protein sequence ID" value="MDP9962233.1"/>
    <property type="molecule type" value="Genomic_DNA"/>
</dbReference>